<feature type="domain" description="SCP" evidence="2">
    <location>
        <begin position="263"/>
        <end position="380"/>
    </location>
</feature>
<dbReference type="Proteomes" id="UP001235712">
    <property type="component" value="Unassembled WGS sequence"/>
</dbReference>
<dbReference type="PANTHER" id="PTHR31157:SF1">
    <property type="entry name" value="SCP DOMAIN-CONTAINING PROTEIN"/>
    <property type="match status" value="1"/>
</dbReference>
<keyword evidence="4" id="KW-1185">Reference proteome</keyword>
<comment type="caution">
    <text evidence="3">The sequence shown here is derived from an EMBL/GenBank/DDBJ whole genome shotgun (WGS) entry which is preliminary data.</text>
</comment>
<name>A0ABT9P0S7_9ACTN</name>
<dbReference type="PANTHER" id="PTHR31157">
    <property type="entry name" value="SCP DOMAIN-CONTAINING PROTEIN"/>
    <property type="match status" value="1"/>
</dbReference>
<dbReference type="InterPro" id="IPR014044">
    <property type="entry name" value="CAP_dom"/>
</dbReference>
<protein>
    <submittedName>
        <fullName evidence="3">Uncharacterized protein YkwD</fullName>
    </submittedName>
</protein>
<feature type="region of interest" description="Disordered" evidence="1">
    <location>
        <begin position="36"/>
        <end position="248"/>
    </location>
</feature>
<dbReference type="CDD" id="cd05379">
    <property type="entry name" value="CAP_bacterial"/>
    <property type="match status" value="1"/>
</dbReference>
<feature type="compositionally biased region" description="Polar residues" evidence="1">
    <location>
        <begin position="36"/>
        <end position="60"/>
    </location>
</feature>
<sequence>MSLTRLKVRPIWIAGVTAVVVGGSGAAWACNGLLSGQTDTPRSALSTSLTSLGRPTTGTRTDAEVDAARAESQDDAKTRRQRLPGTPTTSPGGTTTTGTTTTGTTTTGTTTTGGGAPATASPGNIPNDPATTSPDDTSSDGTSSDDTSPDNTSPDDTAKTSPDDTSTTSPDDTGATAPADKPTKPSSTTPPSEPDETATSEPTDPSDTSDPTDPTTGPDDQATSSPDDASSESTQPDDTATAPTDVTTKSTVDTTLAAQVITLVNQEREAAGCDVAVKANAALTRAALDHTELMRSKNTLDHQLSGEPGVGERIGAAGYTWRTFGENIAYNYGSDSASSVMDMWMKSSGHQANILNCSFEDIGVAAVEASDGRIWWTQDFGLAAS</sequence>
<feature type="compositionally biased region" description="Low complexity" evidence="1">
    <location>
        <begin position="199"/>
        <end position="220"/>
    </location>
</feature>
<feature type="compositionally biased region" description="Low complexity" evidence="1">
    <location>
        <begin position="117"/>
        <end position="155"/>
    </location>
</feature>
<evidence type="ECO:0000313" key="4">
    <source>
        <dbReference type="Proteomes" id="UP001235712"/>
    </source>
</evidence>
<gene>
    <name evidence="3" type="ORF">J2S57_002034</name>
</gene>
<organism evidence="3 4">
    <name type="scientific">Kineosporia succinea</name>
    <dbReference type="NCBI Taxonomy" id="84632"/>
    <lineage>
        <taxon>Bacteria</taxon>
        <taxon>Bacillati</taxon>
        <taxon>Actinomycetota</taxon>
        <taxon>Actinomycetes</taxon>
        <taxon>Kineosporiales</taxon>
        <taxon>Kineosporiaceae</taxon>
        <taxon>Kineosporia</taxon>
    </lineage>
</organism>
<dbReference type="InterPro" id="IPR035940">
    <property type="entry name" value="CAP_sf"/>
</dbReference>
<feature type="compositionally biased region" description="Polar residues" evidence="1">
    <location>
        <begin position="221"/>
        <end position="232"/>
    </location>
</feature>
<dbReference type="Gene3D" id="3.40.33.10">
    <property type="entry name" value="CAP"/>
    <property type="match status" value="1"/>
</dbReference>
<dbReference type="Pfam" id="PF00188">
    <property type="entry name" value="CAP"/>
    <property type="match status" value="1"/>
</dbReference>
<feature type="compositionally biased region" description="Basic and acidic residues" evidence="1">
    <location>
        <begin position="61"/>
        <end position="78"/>
    </location>
</feature>
<feature type="compositionally biased region" description="Low complexity" evidence="1">
    <location>
        <begin position="163"/>
        <end position="190"/>
    </location>
</feature>
<evidence type="ECO:0000256" key="1">
    <source>
        <dbReference type="SAM" id="MobiDB-lite"/>
    </source>
</evidence>
<reference evidence="3 4" key="1">
    <citation type="submission" date="2023-07" db="EMBL/GenBank/DDBJ databases">
        <title>Sequencing the genomes of 1000 actinobacteria strains.</title>
        <authorList>
            <person name="Klenk H.-P."/>
        </authorList>
    </citation>
    <scope>NUCLEOTIDE SEQUENCE [LARGE SCALE GENOMIC DNA]</scope>
    <source>
        <strain evidence="3 4">DSM 44388</strain>
    </source>
</reference>
<evidence type="ECO:0000313" key="3">
    <source>
        <dbReference type="EMBL" id="MDP9826285.1"/>
    </source>
</evidence>
<proteinExistence type="predicted"/>
<dbReference type="EMBL" id="JAUSQZ010000001">
    <property type="protein sequence ID" value="MDP9826285.1"/>
    <property type="molecule type" value="Genomic_DNA"/>
</dbReference>
<evidence type="ECO:0000259" key="2">
    <source>
        <dbReference type="Pfam" id="PF00188"/>
    </source>
</evidence>
<dbReference type="SUPFAM" id="SSF55797">
    <property type="entry name" value="PR-1-like"/>
    <property type="match status" value="1"/>
</dbReference>
<feature type="compositionally biased region" description="Low complexity" evidence="1">
    <location>
        <begin position="84"/>
        <end position="110"/>
    </location>
</feature>
<feature type="compositionally biased region" description="Low complexity" evidence="1">
    <location>
        <begin position="233"/>
        <end position="248"/>
    </location>
</feature>
<dbReference type="RefSeq" id="WP_307240936.1">
    <property type="nucleotide sequence ID" value="NZ_JAUSQZ010000001.1"/>
</dbReference>
<accession>A0ABT9P0S7</accession>